<dbReference type="Pfam" id="PF26215">
    <property type="entry name" value="HTH_animal"/>
    <property type="match status" value="1"/>
</dbReference>
<dbReference type="InterPro" id="IPR058912">
    <property type="entry name" value="HTH_animal"/>
</dbReference>
<accession>A0A151IHN8</accession>
<dbReference type="STRING" id="456900.A0A151IHN8"/>
<evidence type="ECO:0000313" key="2">
    <source>
        <dbReference type="EMBL" id="KYN01716.1"/>
    </source>
</evidence>
<gene>
    <name evidence="2" type="ORF">ALC62_07490</name>
</gene>
<dbReference type="AlphaFoldDB" id="A0A151IHN8"/>
<protein>
    <recommendedName>
        <fullName evidence="1">Helix-turn-helix domain-containing protein</fullName>
    </recommendedName>
</protein>
<organism evidence="2 3">
    <name type="scientific">Cyphomyrmex costatus</name>
    <dbReference type="NCBI Taxonomy" id="456900"/>
    <lineage>
        <taxon>Eukaryota</taxon>
        <taxon>Metazoa</taxon>
        <taxon>Ecdysozoa</taxon>
        <taxon>Arthropoda</taxon>
        <taxon>Hexapoda</taxon>
        <taxon>Insecta</taxon>
        <taxon>Pterygota</taxon>
        <taxon>Neoptera</taxon>
        <taxon>Endopterygota</taxon>
        <taxon>Hymenoptera</taxon>
        <taxon>Apocrita</taxon>
        <taxon>Aculeata</taxon>
        <taxon>Formicoidea</taxon>
        <taxon>Formicidae</taxon>
        <taxon>Myrmicinae</taxon>
        <taxon>Cyphomyrmex</taxon>
    </lineage>
</organism>
<reference evidence="2 3" key="1">
    <citation type="submission" date="2016-03" db="EMBL/GenBank/DDBJ databases">
        <title>Cyphomyrmex costatus WGS genome.</title>
        <authorList>
            <person name="Nygaard S."/>
            <person name="Hu H."/>
            <person name="Boomsma J."/>
            <person name="Zhang G."/>
        </authorList>
    </citation>
    <scope>NUCLEOTIDE SEQUENCE [LARGE SCALE GENOMIC DNA]</scope>
    <source>
        <strain evidence="2">MS0001</strain>
        <tissue evidence="2">Whole body</tissue>
    </source>
</reference>
<dbReference type="EMBL" id="KQ977583">
    <property type="protein sequence ID" value="KYN01716.1"/>
    <property type="molecule type" value="Genomic_DNA"/>
</dbReference>
<dbReference type="PANTHER" id="PTHR21301:SF10">
    <property type="entry name" value="REVERSE TRANSCRIPTASE DOMAIN-CONTAINING PROTEIN"/>
    <property type="match status" value="1"/>
</dbReference>
<evidence type="ECO:0000313" key="3">
    <source>
        <dbReference type="Proteomes" id="UP000078542"/>
    </source>
</evidence>
<keyword evidence="3" id="KW-1185">Reference proteome</keyword>
<dbReference type="Proteomes" id="UP000078542">
    <property type="component" value="Unassembled WGS sequence"/>
</dbReference>
<evidence type="ECO:0000259" key="1">
    <source>
        <dbReference type="Pfam" id="PF26215"/>
    </source>
</evidence>
<dbReference type="PANTHER" id="PTHR21301">
    <property type="entry name" value="REVERSE TRANSCRIPTASE"/>
    <property type="match status" value="1"/>
</dbReference>
<proteinExistence type="predicted"/>
<sequence>MLYKDNVLFYFRYVDDLCAAVGGSEIDSFFKAFNSFHPRLQFTLEIGTNSLNFLDISIIIKDNNLFFDWYQKPTFSGRFLNFYSNHPLSQKKSIIIGLVDRALILSHPIFHSNNLIFIIRILIENYHPLKLIFDYINDRIKNIAHDSSKNNNDLNDNNKGESSKLPSRFVVPYVPRLTDKFKQFNRNNIKVAYYNANKLRKYIKVHKDPLDYLSKTNVVYKINCNDCDASYVGQEGN</sequence>
<feature type="domain" description="Helix-turn-helix" evidence="1">
    <location>
        <begin position="78"/>
        <end position="137"/>
    </location>
</feature>
<name>A0A151IHN8_9HYME</name>